<dbReference type="InterPro" id="IPR052939">
    <property type="entry name" value="23S_rRNA_MeTrnsfrase_RlmA"/>
</dbReference>
<keyword evidence="1" id="KW-0479">Metal-binding</keyword>
<evidence type="ECO:0000256" key="2">
    <source>
        <dbReference type="PIRSR" id="PIRSR018249-2"/>
    </source>
</evidence>
<gene>
    <name evidence="5" type="ORF">DRW07_17585</name>
</gene>
<evidence type="ECO:0000313" key="6">
    <source>
        <dbReference type="Proteomes" id="UP000275281"/>
    </source>
</evidence>
<dbReference type="Pfam" id="PF13649">
    <property type="entry name" value="Methyltransf_25"/>
    <property type="match status" value="1"/>
</dbReference>
<evidence type="ECO:0000256" key="1">
    <source>
        <dbReference type="PIRSR" id="PIRSR018249-1"/>
    </source>
</evidence>
<dbReference type="GO" id="GO:0032259">
    <property type="term" value="P:methylation"/>
    <property type="evidence" value="ECO:0007669"/>
    <property type="project" value="UniProtKB-KW"/>
</dbReference>
<evidence type="ECO:0000313" key="5">
    <source>
        <dbReference type="EMBL" id="RPJ65121.1"/>
    </source>
</evidence>
<keyword evidence="6" id="KW-1185">Reference proteome</keyword>
<dbReference type="InterPro" id="IPR041698">
    <property type="entry name" value="Methyltransf_25"/>
</dbReference>
<keyword evidence="2" id="KW-0949">S-adenosyl-L-methionine</keyword>
<dbReference type="SUPFAM" id="SSF53335">
    <property type="entry name" value="S-adenosyl-L-methionine-dependent methyltransferases"/>
    <property type="match status" value="1"/>
</dbReference>
<feature type="domain" description="23S rRNA (guanine(745)-N(1))-methyltransferase N-terminal" evidence="4">
    <location>
        <begin position="9"/>
        <end position="51"/>
    </location>
</feature>
<feature type="binding site" evidence="2">
    <location>
        <position position="72"/>
    </location>
    <ligand>
        <name>S-adenosyl-L-methionine</name>
        <dbReference type="ChEBI" id="CHEBI:59789"/>
    </ligand>
</feature>
<dbReference type="InterPro" id="IPR029063">
    <property type="entry name" value="SAM-dependent_MTases_sf"/>
</dbReference>
<evidence type="ECO:0000259" key="3">
    <source>
        <dbReference type="Pfam" id="PF13649"/>
    </source>
</evidence>
<evidence type="ECO:0000259" key="4">
    <source>
        <dbReference type="Pfam" id="PF21302"/>
    </source>
</evidence>
<feature type="binding site" evidence="1">
    <location>
        <position position="30"/>
    </location>
    <ligand>
        <name>Zn(2+)</name>
        <dbReference type="ChEBI" id="CHEBI:29105"/>
    </ligand>
</feature>
<dbReference type="EMBL" id="RPOK01000006">
    <property type="protein sequence ID" value="RPJ65121.1"/>
    <property type="molecule type" value="Genomic_DNA"/>
</dbReference>
<feature type="binding site" evidence="1">
    <location>
        <position position="26"/>
    </location>
    <ligand>
        <name>Zn(2+)</name>
        <dbReference type="ChEBI" id="CHEBI:29105"/>
    </ligand>
</feature>
<dbReference type="InterPro" id="IPR016718">
    <property type="entry name" value="rRNA_m1G-MeTrfase_A_prd"/>
</dbReference>
<dbReference type="OrthoDB" id="108476at2"/>
<organism evidence="5 6">
    <name type="scientific">Alteromonas sediminis</name>
    <dbReference type="NCBI Taxonomy" id="2259342"/>
    <lineage>
        <taxon>Bacteria</taxon>
        <taxon>Pseudomonadati</taxon>
        <taxon>Pseudomonadota</taxon>
        <taxon>Gammaproteobacteria</taxon>
        <taxon>Alteromonadales</taxon>
        <taxon>Alteromonadaceae</taxon>
        <taxon>Alteromonas/Salinimonas group</taxon>
        <taxon>Alteromonas</taxon>
    </lineage>
</organism>
<dbReference type="PANTHER" id="PTHR43460">
    <property type="entry name" value="METHYLTRANSFERASE"/>
    <property type="match status" value="1"/>
</dbReference>
<dbReference type="GO" id="GO:0046872">
    <property type="term" value="F:metal ion binding"/>
    <property type="evidence" value="ECO:0007669"/>
    <property type="project" value="UniProtKB-KW"/>
</dbReference>
<dbReference type="PANTHER" id="PTHR43460:SF1">
    <property type="entry name" value="METHYLTRANSFERASE TYPE 11 DOMAIN-CONTAINING PROTEIN"/>
    <property type="match status" value="1"/>
</dbReference>
<protein>
    <submittedName>
        <fullName evidence="5">Methyltransferase domain-containing protein</fullName>
    </submittedName>
</protein>
<sequence>MSQNSFSWLCPSCRQPLHHSSRSWTCIKGHQFDCAKEGYVNLMLAQHKNSKQPGDSKAMVAARRSFLESGNYAPLANKMAEILLANISTDAHSHKPFALFDAGCGEGYYLNYVQAHVAPKLGVVESSGVDISKFAVQKAAKQYKELHFAVASTYAIPVADDSQDLLIQVFAPSSDEEVHRIIKPGGFWLRVNPAADHLHQLKALVYDKPKAHDMKVSSPQGFKKIVTERLRFNVSLDDRQSRESLLMMTPFYWQISEQKKAHLLAHLQQVEADFLIELFQTC</sequence>
<feature type="domain" description="Methyltransferase" evidence="3">
    <location>
        <begin position="101"/>
        <end position="186"/>
    </location>
</feature>
<dbReference type="InterPro" id="IPR048647">
    <property type="entry name" value="RlmA_N"/>
</dbReference>
<reference evidence="5 6" key="1">
    <citation type="submission" date="2018-11" db="EMBL/GenBank/DDBJ databases">
        <authorList>
            <person name="Ye M.-Q."/>
            <person name="Du Z.-J."/>
        </authorList>
    </citation>
    <scope>NUCLEOTIDE SEQUENCE [LARGE SCALE GENOMIC DNA]</scope>
    <source>
        <strain evidence="5 6">U0105</strain>
    </source>
</reference>
<name>A0A3N5YK05_9ALTE</name>
<dbReference type="PIRSF" id="PIRSF018249">
    <property type="entry name" value="MyrA_prd"/>
    <property type="match status" value="1"/>
</dbReference>
<accession>A0A3N5YK05</accession>
<proteinExistence type="predicted"/>
<keyword evidence="5" id="KW-0489">Methyltransferase</keyword>
<dbReference type="RefSeq" id="WP_124029249.1">
    <property type="nucleotide sequence ID" value="NZ_JBHRSN010000013.1"/>
</dbReference>
<comment type="caution">
    <text evidence="5">The sequence shown here is derived from an EMBL/GenBank/DDBJ whole genome shotgun (WGS) entry which is preliminary data.</text>
</comment>
<keyword evidence="5" id="KW-0808">Transferase</keyword>
<dbReference type="Gene3D" id="3.40.50.150">
    <property type="entry name" value="Vaccinia Virus protein VP39"/>
    <property type="match status" value="1"/>
</dbReference>
<feature type="binding site" evidence="2">
    <location>
        <position position="197"/>
    </location>
    <ligand>
        <name>S-adenosyl-L-methionine</name>
        <dbReference type="ChEBI" id="CHEBI:59789"/>
    </ligand>
</feature>
<dbReference type="Pfam" id="PF21302">
    <property type="entry name" value="Zn_ribbon_RlmA"/>
    <property type="match status" value="1"/>
</dbReference>
<feature type="binding site" evidence="2">
    <location>
        <begin position="106"/>
        <end position="107"/>
    </location>
    <ligand>
        <name>S-adenosyl-L-methionine</name>
        <dbReference type="ChEBI" id="CHEBI:59789"/>
    </ligand>
</feature>
<dbReference type="GO" id="GO:0008168">
    <property type="term" value="F:methyltransferase activity"/>
    <property type="evidence" value="ECO:0007669"/>
    <property type="project" value="UniProtKB-KW"/>
</dbReference>
<keyword evidence="1" id="KW-0862">Zinc</keyword>
<dbReference type="Proteomes" id="UP000275281">
    <property type="component" value="Unassembled WGS sequence"/>
</dbReference>
<dbReference type="AlphaFoldDB" id="A0A3N5YK05"/>